<dbReference type="OrthoDB" id="9808813at2"/>
<accession>K2KLQ4</accession>
<evidence type="ECO:0000256" key="4">
    <source>
        <dbReference type="ARBA" id="ARBA00022490"/>
    </source>
</evidence>
<comment type="subunit">
    <text evidence="15">Monomer.</text>
</comment>
<dbReference type="EC" id="2.7.7.7" evidence="15"/>
<dbReference type="GO" id="GO:0006281">
    <property type="term" value="P:DNA repair"/>
    <property type="evidence" value="ECO:0007669"/>
    <property type="project" value="UniProtKB-UniRule"/>
</dbReference>
<dbReference type="GO" id="GO:0009432">
    <property type="term" value="P:SOS response"/>
    <property type="evidence" value="ECO:0007669"/>
    <property type="project" value="TreeGrafter"/>
</dbReference>
<evidence type="ECO:0000256" key="5">
    <source>
        <dbReference type="ARBA" id="ARBA00022679"/>
    </source>
</evidence>
<keyword evidence="9 15" id="KW-0227">DNA damage</keyword>
<comment type="cofactor">
    <cofactor evidence="15">
        <name>Mg(2+)</name>
        <dbReference type="ChEBI" id="CHEBI:18420"/>
    </cofactor>
    <text evidence="15">Binds 2 magnesium ions per subunit.</text>
</comment>
<dbReference type="RefSeq" id="WP_008488945.1">
    <property type="nucleotide sequence ID" value="NZ_AMRG01000009.1"/>
</dbReference>
<evidence type="ECO:0000256" key="7">
    <source>
        <dbReference type="ARBA" id="ARBA00022705"/>
    </source>
</evidence>
<keyword evidence="13 15" id="KW-0234">DNA repair</keyword>
<dbReference type="GO" id="GO:0003684">
    <property type="term" value="F:damaged DNA binding"/>
    <property type="evidence" value="ECO:0007669"/>
    <property type="project" value="InterPro"/>
</dbReference>
<comment type="function">
    <text evidence="15">Poorly processive, error-prone DNA polymerase involved in untargeted mutagenesis. Copies undamaged DNA at stalled replication forks, which arise in vivo from mismatched or misaligned primer ends. These misaligned primers can be extended by PolIV. Exhibits no 3'-5' exonuclease (proofreading) activity. May be involved in translesional synthesis, in conjunction with the beta clamp from PolIII.</text>
</comment>
<dbReference type="Gene3D" id="1.10.150.20">
    <property type="entry name" value="5' to 3' exonuclease, C-terminal subdomain"/>
    <property type="match status" value="1"/>
</dbReference>
<comment type="catalytic activity">
    <reaction evidence="14 15">
        <text>DNA(n) + a 2'-deoxyribonucleoside 5'-triphosphate = DNA(n+1) + diphosphate</text>
        <dbReference type="Rhea" id="RHEA:22508"/>
        <dbReference type="Rhea" id="RHEA-COMP:17339"/>
        <dbReference type="Rhea" id="RHEA-COMP:17340"/>
        <dbReference type="ChEBI" id="CHEBI:33019"/>
        <dbReference type="ChEBI" id="CHEBI:61560"/>
        <dbReference type="ChEBI" id="CHEBI:173112"/>
        <dbReference type="EC" id="2.7.7.7"/>
    </reaction>
</comment>
<proteinExistence type="inferred from homology"/>
<evidence type="ECO:0000313" key="17">
    <source>
        <dbReference type="EMBL" id="EKE83449.1"/>
    </source>
</evidence>
<keyword evidence="8 15" id="KW-0479">Metal-binding</keyword>
<dbReference type="STRING" id="740709.A10D4_08507"/>
<dbReference type="FunFam" id="3.40.1170.60:FF:000001">
    <property type="entry name" value="DNA polymerase IV"/>
    <property type="match status" value="1"/>
</dbReference>
<gene>
    <name evidence="15" type="primary">dinB</name>
    <name evidence="17" type="ORF">A10D4_08507</name>
</gene>
<dbReference type="InterPro" id="IPR001126">
    <property type="entry name" value="UmuC"/>
</dbReference>
<keyword evidence="5 15" id="KW-0808">Transferase</keyword>
<dbReference type="AlphaFoldDB" id="K2KLQ4"/>
<dbReference type="InterPro" id="IPR022880">
    <property type="entry name" value="DNApol_IV"/>
</dbReference>
<evidence type="ECO:0000256" key="15">
    <source>
        <dbReference type="HAMAP-Rule" id="MF_01113"/>
    </source>
</evidence>
<dbReference type="SUPFAM" id="SSF56672">
    <property type="entry name" value="DNA/RNA polymerases"/>
    <property type="match status" value="1"/>
</dbReference>
<dbReference type="NCBIfam" id="NF002677">
    <property type="entry name" value="PRK02406.1"/>
    <property type="match status" value="1"/>
</dbReference>
<feature type="active site" evidence="15">
    <location>
        <position position="107"/>
    </location>
</feature>
<dbReference type="Proteomes" id="UP000014115">
    <property type="component" value="Unassembled WGS sequence"/>
</dbReference>
<comment type="caution">
    <text evidence="17">The sequence shown here is derived from an EMBL/GenBank/DDBJ whole genome shotgun (WGS) entry which is preliminary data.</text>
</comment>
<protein>
    <recommendedName>
        <fullName evidence="15">DNA polymerase IV</fullName>
        <shortName evidence="15">Pol IV</shortName>
        <ecNumber evidence="15">2.7.7.7</ecNumber>
    </recommendedName>
</protein>
<dbReference type="GO" id="GO:0042276">
    <property type="term" value="P:error-prone translesion synthesis"/>
    <property type="evidence" value="ECO:0007669"/>
    <property type="project" value="TreeGrafter"/>
</dbReference>
<dbReference type="PANTHER" id="PTHR11076">
    <property type="entry name" value="DNA REPAIR POLYMERASE UMUC / TRANSFERASE FAMILY MEMBER"/>
    <property type="match status" value="1"/>
</dbReference>
<dbReference type="PATRIC" id="fig|740709.3.peg.1723"/>
<dbReference type="InterPro" id="IPR036775">
    <property type="entry name" value="DNA_pol_Y-fam_lit_finger_sf"/>
</dbReference>
<dbReference type="Gene3D" id="3.40.1170.60">
    <property type="match status" value="1"/>
</dbReference>
<dbReference type="GO" id="GO:0000287">
    <property type="term" value="F:magnesium ion binding"/>
    <property type="evidence" value="ECO:0007669"/>
    <property type="project" value="UniProtKB-UniRule"/>
</dbReference>
<dbReference type="HAMAP" id="MF_01113">
    <property type="entry name" value="DNApol_IV"/>
    <property type="match status" value="1"/>
</dbReference>
<evidence type="ECO:0000256" key="11">
    <source>
        <dbReference type="ARBA" id="ARBA00022932"/>
    </source>
</evidence>
<keyword evidence="7 15" id="KW-0235">DNA replication</keyword>
<dbReference type="GO" id="GO:0003887">
    <property type="term" value="F:DNA-directed DNA polymerase activity"/>
    <property type="evidence" value="ECO:0007669"/>
    <property type="project" value="UniProtKB-UniRule"/>
</dbReference>
<feature type="binding site" evidence="15">
    <location>
        <position position="12"/>
    </location>
    <ligand>
        <name>Mg(2+)</name>
        <dbReference type="ChEBI" id="CHEBI:18420"/>
    </ligand>
</feature>
<feature type="domain" description="UmuC" evidence="16">
    <location>
        <begin position="8"/>
        <end position="187"/>
    </location>
</feature>
<dbReference type="InterPro" id="IPR053848">
    <property type="entry name" value="IMS_HHH_1"/>
</dbReference>
<dbReference type="Gene3D" id="3.30.1490.100">
    <property type="entry name" value="DNA polymerase, Y-family, little finger domain"/>
    <property type="match status" value="1"/>
</dbReference>
<dbReference type="InterPro" id="IPR017961">
    <property type="entry name" value="DNA_pol_Y-fam_little_finger"/>
</dbReference>
<feature type="binding site" evidence="15">
    <location>
        <position position="106"/>
    </location>
    <ligand>
        <name>Mg(2+)</name>
        <dbReference type="ChEBI" id="CHEBI:18420"/>
    </ligand>
</feature>
<dbReference type="InterPro" id="IPR043128">
    <property type="entry name" value="Rev_trsase/Diguanyl_cyclase"/>
</dbReference>
<sequence length="356" mass="39578">MSTAPRKIALLDLDAFFAAAEVLKDPSLAQRPFAVGGGGIRGVVATANYHARQFGVRSAMPGSQARKLCPQLHFVKPDMAFYKSLSEQVYGILQQVTDRIEPASIDEFYLDLTDNTLFRGSASLTMAAIREQIRAIGVPGSAGISNQKMVAKIASEENKPDGQFLVEPDAVYDYIGALPLKKIPGVGPKSLERLQQHGLYEGRDIQRIELLQLQQILGDKAGYVLHERCAGHDPRQVITERVRKSVGVEETLSADMHQLANALRFLEDFLLPKLRQRLRVDRWQQAQIKTQTVKLKFADFTQTTVSKSAKQVSPSRFFSLLEEAWQRGQGKGVRLIGISVALPDPDDDRQLELDLE</sequence>
<comment type="similarity">
    <text evidence="2 15">Belongs to the DNA polymerase type-Y family.</text>
</comment>
<dbReference type="InterPro" id="IPR043502">
    <property type="entry name" value="DNA/RNA_pol_sf"/>
</dbReference>
<organism evidence="17 18">
    <name type="scientific">Idiomarina xiamenensis 10-D-4</name>
    <dbReference type="NCBI Taxonomy" id="740709"/>
    <lineage>
        <taxon>Bacteria</taxon>
        <taxon>Pseudomonadati</taxon>
        <taxon>Pseudomonadota</taxon>
        <taxon>Gammaproteobacteria</taxon>
        <taxon>Alteromonadales</taxon>
        <taxon>Idiomarinaceae</taxon>
        <taxon>Idiomarina</taxon>
    </lineage>
</organism>
<dbReference type="EMBL" id="AMRG01000009">
    <property type="protein sequence ID" value="EKE83449.1"/>
    <property type="molecule type" value="Genomic_DNA"/>
</dbReference>
<dbReference type="eggNOG" id="COG0389">
    <property type="taxonomic scope" value="Bacteria"/>
</dbReference>
<dbReference type="SUPFAM" id="SSF100879">
    <property type="entry name" value="Lesion bypass DNA polymerase (Y-family), little finger domain"/>
    <property type="match status" value="1"/>
</dbReference>
<dbReference type="GO" id="GO:0006261">
    <property type="term" value="P:DNA-templated DNA replication"/>
    <property type="evidence" value="ECO:0007669"/>
    <property type="project" value="UniProtKB-UniRule"/>
</dbReference>
<dbReference type="InterPro" id="IPR050116">
    <property type="entry name" value="DNA_polymerase-Y"/>
</dbReference>
<dbReference type="PROSITE" id="PS50173">
    <property type="entry name" value="UMUC"/>
    <property type="match status" value="1"/>
</dbReference>
<dbReference type="Pfam" id="PF00817">
    <property type="entry name" value="IMS"/>
    <property type="match status" value="1"/>
</dbReference>
<evidence type="ECO:0000259" key="16">
    <source>
        <dbReference type="PROSITE" id="PS50173"/>
    </source>
</evidence>
<comment type="subcellular location">
    <subcellularLocation>
        <location evidence="1 15">Cytoplasm</location>
    </subcellularLocation>
</comment>
<keyword evidence="18" id="KW-1185">Reference proteome</keyword>
<name>K2KLQ4_9GAMM</name>
<dbReference type="GO" id="GO:0005829">
    <property type="term" value="C:cytosol"/>
    <property type="evidence" value="ECO:0007669"/>
    <property type="project" value="TreeGrafter"/>
</dbReference>
<dbReference type="CDD" id="cd03586">
    <property type="entry name" value="PolY_Pol_IV_kappa"/>
    <property type="match status" value="1"/>
</dbReference>
<keyword evidence="6 15" id="KW-0548">Nucleotidyltransferase</keyword>
<evidence type="ECO:0000256" key="10">
    <source>
        <dbReference type="ARBA" id="ARBA00022842"/>
    </source>
</evidence>
<evidence type="ECO:0000313" key="18">
    <source>
        <dbReference type="Proteomes" id="UP000014115"/>
    </source>
</evidence>
<evidence type="ECO:0000256" key="8">
    <source>
        <dbReference type="ARBA" id="ARBA00022723"/>
    </source>
</evidence>
<evidence type="ECO:0000256" key="6">
    <source>
        <dbReference type="ARBA" id="ARBA00022695"/>
    </source>
</evidence>
<reference evidence="17 18" key="1">
    <citation type="journal article" date="2012" name="J. Bacteriol.">
        <title>Genome Sequence of Idiomarina xiamenensis Type Strain 10-D-4.</title>
        <authorList>
            <person name="Lai Q."/>
            <person name="Wang L."/>
            <person name="Wang W."/>
            <person name="Shao Z."/>
        </authorList>
    </citation>
    <scope>NUCLEOTIDE SEQUENCE [LARGE SCALE GENOMIC DNA]</scope>
    <source>
        <strain evidence="17 18">10-D-4</strain>
    </source>
</reference>
<evidence type="ECO:0000256" key="13">
    <source>
        <dbReference type="ARBA" id="ARBA00023204"/>
    </source>
</evidence>
<keyword evidence="12 15" id="KW-0238">DNA-binding</keyword>
<dbReference type="Gene3D" id="3.30.70.270">
    <property type="match status" value="1"/>
</dbReference>
<dbReference type="Pfam" id="PF11799">
    <property type="entry name" value="IMS_C"/>
    <property type="match status" value="1"/>
</dbReference>
<dbReference type="Pfam" id="PF21999">
    <property type="entry name" value="IMS_HHH_1"/>
    <property type="match status" value="1"/>
</dbReference>
<keyword evidence="11 15" id="KW-0239">DNA-directed DNA polymerase</keyword>
<keyword evidence="3 15" id="KW-0515">Mutator protein</keyword>
<keyword evidence="10 15" id="KW-0460">Magnesium</keyword>
<evidence type="ECO:0000256" key="14">
    <source>
        <dbReference type="ARBA" id="ARBA00049244"/>
    </source>
</evidence>
<feature type="site" description="Substrate discrimination" evidence="15">
    <location>
        <position position="17"/>
    </location>
</feature>
<evidence type="ECO:0000256" key="3">
    <source>
        <dbReference type="ARBA" id="ARBA00022457"/>
    </source>
</evidence>
<dbReference type="PANTHER" id="PTHR11076:SF33">
    <property type="entry name" value="DNA POLYMERASE KAPPA"/>
    <property type="match status" value="1"/>
</dbReference>
<evidence type="ECO:0000256" key="1">
    <source>
        <dbReference type="ARBA" id="ARBA00004496"/>
    </source>
</evidence>
<keyword evidence="4 15" id="KW-0963">Cytoplasm</keyword>
<evidence type="ECO:0000256" key="12">
    <source>
        <dbReference type="ARBA" id="ARBA00023125"/>
    </source>
</evidence>
<evidence type="ECO:0000256" key="9">
    <source>
        <dbReference type="ARBA" id="ARBA00022763"/>
    </source>
</evidence>
<evidence type="ECO:0000256" key="2">
    <source>
        <dbReference type="ARBA" id="ARBA00010945"/>
    </source>
</evidence>